<keyword evidence="1" id="KW-1133">Transmembrane helix</keyword>
<feature type="transmembrane region" description="Helical" evidence="1">
    <location>
        <begin position="240"/>
        <end position="256"/>
    </location>
</feature>
<feature type="transmembrane region" description="Helical" evidence="1">
    <location>
        <begin position="216"/>
        <end position="234"/>
    </location>
</feature>
<name>A0A7S8E6R6_9CHLR</name>
<dbReference type="PANTHER" id="PTHR39419:SF1">
    <property type="entry name" value="SLL0814 PROTEIN"/>
    <property type="match status" value="1"/>
</dbReference>
<dbReference type="KEGG" id="pmet:G4Y79_17125"/>
<proteinExistence type="predicted"/>
<keyword evidence="3" id="KW-1185">Reference proteome</keyword>
<dbReference type="InterPro" id="IPR007354">
    <property type="entry name" value="CruF-like"/>
</dbReference>
<reference evidence="2 3" key="1">
    <citation type="submission" date="2020-02" db="EMBL/GenBank/DDBJ databases">
        <authorList>
            <person name="Zheng R.K."/>
            <person name="Sun C.M."/>
        </authorList>
    </citation>
    <scope>NUCLEOTIDE SEQUENCE [LARGE SCALE GENOMIC DNA]</scope>
    <source>
        <strain evidence="3">rifampicinis</strain>
    </source>
</reference>
<keyword evidence="1" id="KW-0472">Membrane</keyword>
<feature type="transmembrane region" description="Helical" evidence="1">
    <location>
        <begin position="146"/>
        <end position="164"/>
    </location>
</feature>
<protein>
    <submittedName>
        <fullName evidence="2">Carotenoid biosynthesis protein</fullName>
    </submittedName>
</protein>
<feature type="transmembrane region" description="Helical" evidence="1">
    <location>
        <begin position="78"/>
        <end position="97"/>
    </location>
</feature>
<dbReference type="AlphaFoldDB" id="A0A7S8E6R6"/>
<feature type="transmembrane region" description="Helical" evidence="1">
    <location>
        <begin position="184"/>
        <end position="204"/>
    </location>
</feature>
<feature type="transmembrane region" description="Helical" evidence="1">
    <location>
        <begin position="21"/>
        <end position="40"/>
    </location>
</feature>
<accession>A0A7S8E6R6</accession>
<evidence type="ECO:0000313" key="2">
    <source>
        <dbReference type="EMBL" id="QPC81408.1"/>
    </source>
</evidence>
<dbReference type="PANTHER" id="PTHR39419">
    <property type="entry name" value="SLL0814 PROTEIN"/>
    <property type="match status" value="1"/>
</dbReference>
<evidence type="ECO:0000313" key="3">
    <source>
        <dbReference type="Proteomes" id="UP000594468"/>
    </source>
</evidence>
<dbReference type="Proteomes" id="UP000594468">
    <property type="component" value="Chromosome"/>
</dbReference>
<dbReference type="Pfam" id="PF04240">
    <property type="entry name" value="Caroten_synth"/>
    <property type="match status" value="1"/>
</dbReference>
<dbReference type="EMBL" id="CP062983">
    <property type="protein sequence ID" value="QPC81408.1"/>
    <property type="molecule type" value="Genomic_DNA"/>
</dbReference>
<dbReference type="RefSeq" id="WP_195169481.1">
    <property type="nucleotide sequence ID" value="NZ_CP062983.1"/>
</dbReference>
<gene>
    <name evidence="2" type="ORF">G4Y79_17125</name>
</gene>
<evidence type="ECO:0000256" key="1">
    <source>
        <dbReference type="SAM" id="Phobius"/>
    </source>
</evidence>
<sequence length="262" mass="28973">MTTLPRFIRKPQIHTMTVWQYGLIALWALAMITLPIGRWVAGDAIIPGWTTMAAILQSAAAFSVLVAAWGWHRAIRTFFIIALIGWAAEFVGHQTGFPFGHYTYTDVLHPQIGGVPLLIPIAWFMLMPSAWAMAQCIIPDRTTLKSRLAFVGVSALALTVWDLFLDPQMVGWGFWEWAQPGIYFGIPLQNYAGWFAVSALITLVAQPQDLPIPSLALIYGLVWFLQMVGLGVFWGQIGPALVGSVAMGSILLAAYYRKRNAP</sequence>
<keyword evidence="1" id="KW-0812">Transmembrane</keyword>
<feature type="transmembrane region" description="Helical" evidence="1">
    <location>
        <begin position="117"/>
        <end position="134"/>
    </location>
</feature>
<feature type="transmembrane region" description="Helical" evidence="1">
    <location>
        <begin position="46"/>
        <end position="71"/>
    </location>
</feature>
<organism evidence="2 3">
    <name type="scientific">Phototrophicus methaneseepsis</name>
    <dbReference type="NCBI Taxonomy" id="2710758"/>
    <lineage>
        <taxon>Bacteria</taxon>
        <taxon>Bacillati</taxon>
        <taxon>Chloroflexota</taxon>
        <taxon>Candidatus Thermofontia</taxon>
        <taxon>Phototrophicales</taxon>
        <taxon>Phototrophicaceae</taxon>
        <taxon>Phototrophicus</taxon>
    </lineage>
</organism>